<dbReference type="InterPro" id="IPR029034">
    <property type="entry name" value="Cystine-knot_cytokine"/>
</dbReference>
<dbReference type="Proteomes" id="UP000762676">
    <property type="component" value="Unassembled WGS sequence"/>
</dbReference>
<dbReference type="InterPro" id="IPR000072">
    <property type="entry name" value="PDGF/VEGF_dom"/>
</dbReference>
<evidence type="ECO:0000256" key="2">
    <source>
        <dbReference type="ARBA" id="ARBA00023030"/>
    </source>
</evidence>
<dbReference type="GO" id="GO:0008284">
    <property type="term" value="P:positive regulation of cell population proliferation"/>
    <property type="evidence" value="ECO:0007669"/>
    <property type="project" value="TreeGrafter"/>
</dbReference>
<organism evidence="7 8">
    <name type="scientific">Elysia marginata</name>
    <dbReference type="NCBI Taxonomy" id="1093978"/>
    <lineage>
        <taxon>Eukaryota</taxon>
        <taxon>Metazoa</taxon>
        <taxon>Spiralia</taxon>
        <taxon>Lophotrochozoa</taxon>
        <taxon>Mollusca</taxon>
        <taxon>Gastropoda</taxon>
        <taxon>Heterobranchia</taxon>
        <taxon>Euthyneura</taxon>
        <taxon>Panpulmonata</taxon>
        <taxon>Sacoglossa</taxon>
        <taxon>Placobranchoidea</taxon>
        <taxon>Plakobranchidae</taxon>
        <taxon>Elysia</taxon>
    </lineage>
</organism>
<accession>A0AAV4G8R4</accession>
<keyword evidence="8" id="KW-1185">Reference proteome</keyword>
<gene>
    <name evidence="7" type="ORF">ElyMa_004080500</name>
</gene>
<dbReference type="AlphaFoldDB" id="A0AAV4G8R4"/>
<feature type="compositionally biased region" description="Polar residues" evidence="4">
    <location>
        <begin position="34"/>
        <end position="44"/>
    </location>
</feature>
<comment type="similarity">
    <text evidence="1">Belongs to the PDGF/VEGF growth factor family.</text>
</comment>
<dbReference type="Pfam" id="PF00341">
    <property type="entry name" value="PDGF"/>
    <property type="match status" value="1"/>
</dbReference>
<feature type="domain" description="Platelet-derived growth factor (PDGF) family profile" evidence="6">
    <location>
        <begin position="112"/>
        <end position="155"/>
    </location>
</feature>
<dbReference type="Gene3D" id="2.10.90.10">
    <property type="entry name" value="Cystine-knot cytokines"/>
    <property type="match status" value="1"/>
</dbReference>
<dbReference type="SUPFAM" id="SSF57501">
    <property type="entry name" value="Cystine-knot cytokines"/>
    <property type="match status" value="1"/>
</dbReference>
<feature type="signal peptide" evidence="5">
    <location>
        <begin position="1"/>
        <end position="22"/>
    </location>
</feature>
<dbReference type="GO" id="GO:0005615">
    <property type="term" value="C:extracellular space"/>
    <property type="evidence" value="ECO:0007669"/>
    <property type="project" value="TreeGrafter"/>
</dbReference>
<protein>
    <submittedName>
        <fullName evidence="7">Platelet-derived growth factor subunit A</fullName>
    </submittedName>
</protein>
<name>A0AAV4G8R4_9GAST</name>
<sequence length="174" mass="18739">MALIFNYVSLALLTVFILGVISQETDQVSETNATEIEDQASGNSTEEDDNSFSDPFVRLMNASSIEEALAMNVIYKDNHIATAADLGAVPDPNTGKLMVSGGSGGFAIPDGCHPRDTTVKIHVKDLSPTSRLYPRCIKVSRCGGCCGTPNVECVPLYIEREVYNVSSVCHNHLN</sequence>
<evidence type="ECO:0000256" key="4">
    <source>
        <dbReference type="SAM" id="MobiDB-lite"/>
    </source>
</evidence>
<dbReference type="GO" id="GO:0008083">
    <property type="term" value="F:growth factor activity"/>
    <property type="evidence" value="ECO:0007669"/>
    <property type="project" value="UniProtKB-KW"/>
</dbReference>
<keyword evidence="3" id="KW-0497">Mitogen</keyword>
<dbReference type="PROSITE" id="PS50278">
    <property type="entry name" value="PDGF_2"/>
    <property type="match status" value="1"/>
</dbReference>
<dbReference type="PANTHER" id="PTHR11633">
    <property type="entry name" value="PLATELET-DERIVED GROWTH FACTOR"/>
    <property type="match status" value="1"/>
</dbReference>
<dbReference type="PANTHER" id="PTHR11633:SF1">
    <property type="entry name" value="LD28763P"/>
    <property type="match status" value="1"/>
</dbReference>
<dbReference type="GO" id="GO:0070851">
    <property type="term" value="F:growth factor receptor binding"/>
    <property type="evidence" value="ECO:0007669"/>
    <property type="project" value="TreeGrafter"/>
</dbReference>
<evidence type="ECO:0000256" key="3">
    <source>
        <dbReference type="ARBA" id="ARBA00023246"/>
    </source>
</evidence>
<keyword evidence="2" id="KW-0339">Growth factor</keyword>
<reference evidence="7 8" key="1">
    <citation type="journal article" date="2021" name="Elife">
        <title>Chloroplast acquisition without the gene transfer in kleptoplastic sea slugs, Plakobranchus ocellatus.</title>
        <authorList>
            <person name="Maeda T."/>
            <person name="Takahashi S."/>
            <person name="Yoshida T."/>
            <person name="Shimamura S."/>
            <person name="Takaki Y."/>
            <person name="Nagai Y."/>
            <person name="Toyoda A."/>
            <person name="Suzuki Y."/>
            <person name="Arimoto A."/>
            <person name="Ishii H."/>
            <person name="Satoh N."/>
            <person name="Nishiyama T."/>
            <person name="Hasebe M."/>
            <person name="Maruyama T."/>
            <person name="Minagawa J."/>
            <person name="Obokata J."/>
            <person name="Shigenobu S."/>
        </authorList>
    </citation>
    <scope>NUCLEOTIDE SEQUENCE [LARGE SCALE GENOMIC DNA]</scope>
</reference>
<comment type="caution">
    <text evidence="7">The sequence shown here is derived from an EMBL/GenBank/DDBJ whole genome shotgun (WGS) entry which is preliminary data.</text>
</comment>
<evidence type="ECO:0000259" key="6">
    <source>
        <dbReference type="PROSITE" id="PS50278"/>
    </source>
</evidence>
<feature type="region of interest" description="Disordered" evidence="4">
    <location>
        <begin position="34"/>
        <end position="53"/>
    </location>
</feature>
<evidence type="ECO:0000313" key="7">
    <source>
        <dbReference type="EMBL" id="GFR81827.1"/>
    </source>
</evidence>
<evidence type="ECO:0000313" key="8">
    <source>
        <dbReference type="Proteomes" id="UP000762676"/>
    </source>
</evidence>
<dbReference type="GO" id="GO:0016020">
    <property type="term" value="C:membrane"/>
    <property type="evidence" value="ECO:0007669"/>
    <property type="project" value="InterPro"/>
</dbReference>
<dbReference type="EMBL" id="BMAT01008301">
    <property type="protein sequence ID" value="GFR81827.1"/>
    <property type="molecule type" value="Genomic_DNA"/>
</dbReference>
<feature type="chain" id="PRO_5043954893" evidence="5">
    <location>
        <begin position="23"/>
        <end position="174"/>
    </location>
</feature>
<evidence type="ECO:0000256" key="1">
    <source>
        <dbReference type="ARBA" id="ARBA00006686"/>
    </source>
</evidence>
<proteinExistence type="inferred from homology"/>
<dbReference type="GO" id="GO:0051781">
    <property type="term" value="P:positive regulation of cell division"/>
    <property type="evidence" value="ECO:0007669"/>
    <property type="project" value="UniProtKB-KW"/>
</dbReference>
<keyword evidence="5" id="KW-0732">Signal</keyword>
<evidence type="ECO:0000256" key="5">
    <source>
        <dbReference type="SAM" id="SignalP"/>
    </source>
</evidence>